<evidence type="ECO:0000256" key="1">
    <source>
        <dbReference type="SAM" id="MobiDB-lite"/>
    </source>
</evidence>
<dbReference type="AlphaFoldDB" id="A0AAN6F999"/>
<feature type="compositionally biased region" description="Low complexity" evidence="1">
    <location>
        <begin position="173"/>
        <end position="185"/>
    </location>
</feature>
<proteinExistence type="predicted"/>
<accession>A0AAN6F999</accession>
<name>A0AAN6F999_9PEZI</name>
<protein>
    <submittedName>
        <fullName evidence="2">Uncharacterized protein</fullName>
    </submittedName>
</protein>
<organism evidence="2 3">
    <name type="scientific">Friedmanniomyces endolithicus</name>
    <dbReference type="NCBI Taxonomy" id="329885"/>
    <lineage>
        <taxon>Eukaryota</taxon>
        <taxon>Fungi</taxon>
        <taxon>Dikarya</taxon>
        <taxon>Ascomycota</taxon>
        <taxon>Pezizomycotina</taxon>
        <taxon>Dothideomycetes</taxon>
        <taxon>Dothideomycetidae</taxon>
        <taxon>Mycosphaerellales</taxon>
        <taxon>Teratosphaeriaceae</taxon>
        <taxon>Friedmanniomyces</taxon>
    </lineage>
</organism>
<sequence>MADLRPWSNDEKNFLLAEILKQHSPPSNIFWNFVASLNPQPRWDDLPLPAGQSGLKRHQPHAMCWGCSKRHAGASDAKQIPGRSVNACRYAYDELPRPHPPTYITGPYGPQTPLSAPPPGIKRAFQLEPAFPGRVIAPRPSNLAPSGAGQPSASEPAPKRRRGRPPKAETQAREAAAAASRSEAGPAPPLAPHPQIPSRAVSTPVSAAPAPAEEPQPPQQSSTRMPISAVLTPVAPHTASSSSSSSGKRRRGRSMRIDPEGPPGGSAGASGQIYESPYGRAMGPLLEDTPARAAVLRHREEQQGTPQQLAPEPGSATRPGAESGAGPRGT</sequence>
<evidence type="ECO:0000313" key="2">
    <source>
        <dbReference type="EMBL" id="KAK0308266.1"/>
    </source>
</evidence>
<feature type="compositionally biased region" description="Low complexity" evidence="1">
    <location>
        <begin position="196"/>
        <end position="211"/>
    </location>
</feature>
<gene>
    <name evidence="2" type="ORF">LTR82_015600</name>
</gene>
<evidence type="ECO:0000313" key="3">
    <source>
        <dbReference type="Proteomes" id="UP001168146"/>
    </source>
</evidence>
<feature type="region of interest" description="Disordered" evidence="1">
    <location>
        <begin position="101"/>
        <end position="330"/>
    </location>
</feature>
<feature type="compositionally biased region" description="Pro residues" evidence="1">
    <location>
        <begin position="186"/>
        <end position="195"/>
    </location>
</feature>
<dbReference type="EMBL" id="JASUXU010000088">
    <property type="protein sequence ID" value="KAK0308266.1"/>
    <property type="molecule type" value="Genomic_DNA"/>
</dbReference>
<dbReference type="Proteomes" id="UP001168146">
    <property type="component" value="Unassembled WGS sequence"/>
</dbReference>
<comment type="caution">
    <text evidence="2">The sequence shown here is derived from an EMBL/GenBank/DDBJ whole genome shotgun (WGS) entry which is preliminary data.</text>
</comment>
<reference evidence="2" key="1">
    <citation type="submission" date="2021-12" db="EMBL/GenBank/DDBJ databases">
        <title>Black yeast isolated from Biological Soil Crust.</title>
        <authorList>
            <person name="Kurbessoian T."/>
        </authorList>
    </citation>
    <scope>NUCLEOTIDE SEQUENCE</scope>
    <source>
        <strain evidence="2">CCFEE 5208</strain>
    </source>
</reference>